<evidence type="ECO:0000313" key="4">
    <source>
        <dbReference type="EMBL" id="KAG5168224.1"/>
    </source>
</evidence>
<reference evidence="4" key="1">
    <citation type="submission" date="2021-02" db="EMBL/GenBank/DDBJ databases">
        <title>Psilocybe cubensis genome.</title>
        <authorList>
            <person name="Mckernan K.J."/>
            <person name="Crawford S."/>
            <person name="Trippe A."/>
            <person name="Kane L.T."/>
            <person name="Mclaughlin S."/>
        </authorList>
    </citation>
    <scope>NUCLEOTIDE SEQUENCE [LARGE SCALE GENOMIC DNA]</scope>
    <source>
        <strain evidence="4">MGC-MH-2018</strain>
    </source>
</reference>
<feature type="compositionally biased region" description="Polar residues" evidence="2">
    <location>
        <begin position="1087"/>
        <end position="1099"/>
    </location>
</feature>
<evidence type="ECO:0000256" key="2">
    <source>
        <dbReference type="SAM" id="MobiDB-lite"/>
    </source>
</evidence>
<sequence length="1099" mass="126029">MEGNGGVHFFKNAQGVTVKNSHFVSAGHDYIRYEISGDYHAHNYENEEGFKNLGKVVVPDALHTSGLTARCHPGTREKIILAIRSWIEDKKTQQDVLWIYGATGIGKSTIMQEIAELYLSCEPKDRYFGGTFFFSRGKPGRDDDSRLFTTLAYQLCLCDPEMRKNVDRAMANNPHLSSNRPGLQLRSLIFEPLSKLSTPPSTTPFVIIDGLDECKSHEIQTRIIKTITDTLLTYDRRVRFIITSRSEAHIRDIFGDPMISPRTHQIGLDSLYNPERDIRLFLEERLNAITTLKSTIMSKVKRQWPSPSDIDYLVKKSCGQFLYASTVLKFVCAENTHPVTQLKTVLASTHATNVYSNMDELYTQILQTCPSPETLKRIFGLLLTLHCPQPPEVYDDILGLDPETEGVAYILHGLHSVIRFPNPSDDETERRVFERRLEYDKTRGLRFHHASFQDFLLDEKRSKTFFVDLSTAHATLVKSGFDLMTKWISGPWRTGAEEDCPTKETWGYLKHHMGLHLDNCEVDIVEDVLKDLNKFDVVFPPSRVIGDPIWDIAFDALHCIVTAFATILTTEEETRQQLLNPTNFHSEHSHWAQECVLNPQKAMERTDSPVLPTYIKFCAALDDFYKFILSSSNDIQQLLEKLPGITTGMGPIRFHWLRDLFSIEDNQLFQNRKFFNTWKNAFWAQHFALGGEKSGNDDVVLLLNPHFRDFLHDKSRSGPFFQDSSSGLILDCYRIISMIFRHDWLKVSRSRHPLTYLDNILRKCLESISISHSVSSGDHPMFQLIQGLKMLSYDKTCLQEAPVLNVDLLWSATRRLLDWIQREYESLRHSDRRGLQYRIRKDLADISTHIYTQILQVDTPVTGGRIITIYEPFRIAINRDLASKTPSTLSPPPSPMYPEQLMISETLLSMHGIRSSLLAFLTKPERAGKWCFTPVEYHTQSAEICLEHCDPFVSDISKDWRTWPSHKEWRYHLVRASPSETIFARLRSIHPGPWLTEGLPTGDSGAKKRSIIAIIDWLNKFPETPIDITERWRQILLDFTRLDRWRKARIGESAKEGVYPASREGSPNLSVRSGSNFPPSPSPSTSYFRDTGSSMILRS</sequence>
<dbReference type="AlphaFoldDB" id="A0A8H7XZD6"/>
<dbReference type="Gene3D" id="3.40.50.300">
    <property type="entry name" value="P-loop containing nucleotide triphosphate hydrolases"/>
    <property type="match status" value="1"/>
</dbReference>
<protein>
    <recommendedName>
        <fullName evidence="3">Nephrocystin 3-like N-terminal domain-containing protein</fullName>
    </recommendedName>
</protein>
<comment type="caution">
    <text evidence="4">The sequence shown here is derived from an EMBL/GenBank/DDBJ whole genome shotgun (WGS) entry which is preliminary data.</text>
</comment>
<organism evidence="4">
    <name type="scientific">Psilocybe cubensis</name>
    <name type="common">Psychedelic mushroom</name>
    <name type="synonym">Stropharia cubensis</name>
    <dbReference type="NCBI Taxonomy" id="181762"/>
    <lineage>
        <taxon>Eukaryota</taxon>
        <taxon>Fungi</taxon>
        <taxon>Dikarya</taxon>
        <taxon>Basidiomycota</taxon>
        <taxon>Agaricomycotina</taxon>
        <taxon>Agaricomycetes</taxon>
        <taxon>Agaricomycetidae</taxon>
        <taxon>Agaricales</taxon>
        <taxon>Agaricineae</taxon>
        <taxon>Strophariaceae</taxon>
        <taxon>Psilocybe</taxon>
    </lineage>
</organism>
<name>A0A8H7XZD6_PSICU</name>
<dbReference type="InterPro" id="IPR056884">
    <property type="entry name" value="NPHP3-like_N"/>
</dbReference>
<dbReference type="InterPro" id="IPR027417">
    <property type="entry name" value="P-loop_NTPase"/>
</dbReference>
<dbReference type="PANTHER" id="PTHR10039">
    <property type="entry name" value="AMELOGENIN"/>
    <property type="match status" value="1"/>
</dbReference>
<gene>
    <name evidence="4" type="ORF">JR316_006819</name>
</gene>
<dbReference type="SUPFAM" id="SSF52540">
    <property type="entry name" value="P-loop containing nucleoside triphosphate hydrolases"/>
    <property type="match status" value="1"/>
</dbReference>
<keyword evidence="1" id="KW-0677">Repeat</keyword>
<dbReference type="PANTHER" id="PTHR10039:SF17">
    <property type="entry name" value="FUNGAL STAND N-TERMINAL GOODBYE DOMAIN-CONTAINING PROTEIN-RELATED"/>
    <property type="match status" value="1"/>
</dbReference>
<accession>A0A8H7XZD6</accession>
<proteinExistence type="predicted"/>
<evidence type="ECO:0000259" key="3">
    <source>
        <dbReference type="Pfam" id="PF24883"/>
    </source>
</evidence>
<feature type="domain" description="Nephrocystin 3-like N-terminal" evidence="3">
    <location>
        <begin position="83"/>
        <end position="245"/>
    </location>
</feature>
<dbReference type="Pfam" id="PF24883">
    <property type="entry name" value="NPHP3_N"/>
    <property type="match status" value="1"/>
</dbReference>
<dbReference type="EMBL" id="JAFIQS010000006">
    <property type="protein sequence ID" value="KAG5168224.1"/>
    <property type="molecule type" value="Genomic_DNA"/>
</dbReference>
<evidence type="ECO:0000256" key="1">
    <source>
        <dbReference type="ARBA" id="ARBA00022737"/>
    </source>
</evidence>
<feature type="region of interest" description="Disordered" evidence="2">
    <location>
        <begin position="1056"/>
        <end position="1099"/>
    </location>
</feature>